<dbReference type="GO" id="GO:0005506">
    <property type="term" value="F:iron ion binding"/>
    <property type="evidence" value="ECO:0007669"/>
    <property type="project" value="InterPro"/>
</dbReference>
<dbReference type="AlphaFoldDB" id="A0A3G9J9Q1"/>
<keyword evidence="2" id="KW-0812">Transmembrane</keyword>
<proteinExistence type="predicted"/>
<name>A0A3G9J9Q1_9BACL</name>
<dbReference type="Proteomes" id="UP000275368">
    <property type="component" value="Chromosome"/>
</dbReference>
<evidence type="ECO:0000313" key="5">
    <source>
        <dbReference type="EMBL" id="BBH20598.1"/>
    </source>
</evidence>
<gene>
    <name evidence="5" type="ORF">Back11_19430</name>
</gene>
<reference evidence="5 6" key="1">
    <citation type="submission" date="2018-11" db="EMBL/GenBank/DDBJ databases">
        <title>Complete genome sequence of Paenibacillus baekrokdamisoli strain KCTC 33723.</title>
        <authorList>
            <person name="Kang S.W."/>
            <person name="Lee K.C."/>
            <person name="Kim K.K."/>
            <person name="Kim J.S."/>
            <person name="Kim D.S."/>
            <person name="Ko S.H."/>
            <person name="Yang S.H."/>
            <person name="Lee J.S."/>
        </authorList>
    </citation>
    <scope>NUCLEOTIDE SEQUENCE [LARGE SCALE GENOMIC DNA]</scope>
    <source>
        <strain evidence="5 6">KCTC 33723</strain>
    </source>
</reference>
<sequence>MQFNYFVVFGLTIFGFAIMYFGGAWIGMRLAIVGEPIVRRPIKPRQMRSEIKLSLISILIFGLLTVATAYLVNHGLLHVSWTVSWPKLLLEILALFLWNEIHFYISHRLLHTRWLFKHVHYKHHLSTIPTAYSTFSFHYVEALLLGSVLTTALLFYSFSVLSLLTLPLMSLILNVLGHCNLDFFPGRSAQSLLSFTPRHSDHHVRNNGNYGFFLPYFDQMFATSIKEQKSHKHSRHHQG</sequence>
<dbReference type="EMBL" id="AP019308">
    <property type="protein sequence ID" value="BBH20598.1"/>
    <property type="molecule type" value="Genomic_DNA"/>
</dbReference>
<keyword evidence="3" id="KW-1133">Transmembrane helix</keyword>
<dbReference type="KEGG" id="pbk:Back11_19430"/>
<dbReference type="InterPro" id="IPR050307">
    <property type="entry name" value="Sterol_Desaturase_Related"/>
</dbReference>
<evidence type="ECO:0000313" key="6">
    <source>
        <dbReference type="Proteomes" id="UP000275368"/>
    </source>
</evidence>
<dbReference type="RefSeq" id="WP_125655762.1">
    <property type="nucleotide sequence ID" value="NZ_AP019308.1"/>
</dbReference>
<dbReference type="OrthoDB" id="9770329at2"/>
<keyword evidence="4" id="KW-0472">Membrane</keyword>
<evidence type="ECO:0000256" key="1">
    <source>
        <dbReference type="ARBA" id="ARBA00004370"/>
    </source>
</evidence>
<dbReference type="GO" id="GO:0008610">
    <property type="term" value="P:lipid biosynthetic process"/>
    <property type="evidence" value="ECO:0007669"/>
    <property type="project" value="InterPro"/>
</dbReference>
<evidence type="ECO:0000256" key="4">
    <source>
        <dbReference type="ARBA" id="ARBA00023136"/>
    </source>
</evidence>
<dbReference type="InterPro" id="IPR006694">
    <property type="entry name" value="Fatty_acid_hydroxylase"/>
</dbReference>
<dbReference type="PANTHER" id="PTHR11863">
    <property type="entry name" value="STEROL DESATURASE"/>
    <property type="match status" value="1"/>
</dbReference>
<evidence type="ECO:0000256" key="2">
    <source>
        <dbReference type="ARBA" id="ARBA00022692"/>
    </source>
</evidence>
<accession>A0A3G9J9Q1</accession>
<dbReference type="GO" id="GO:0016491">
    <property type="term" value="F:oxidoreductase activity"/>
    <property type="evidence" value="ECO:0007669"/>
    <property type="project" value="InterPro"/>
</dbReference>
<keyword evidence="6" id="KW-1185">Reference proteome</keyword>
<comment type="subcellular location">
    <subcellularLocation>
        <location evidence="1">Membrane</location>
    </subcellularLocation>
</comment>
<organism evidence="5 6">
    <name type="scientific">Paenibacillus baekrokdamisoli</name>
    <dbReference type="NCBI Taxonomy" id="1712516"/>
    <lineage>
        <taxon>Bacteria</taxon>
        <taxon>Bacillati</taxon>
        <taxon>Bacillota</taxon>
        <taxon>Bacilli</taxon>
        <taxon>Bacillales</taxon>
        <taxon>Paenibacillaceae</taxon>
        <taxon>Paenibacillus</taxon>
    </lineage>
</organism>
<dbReference type="GO" id="GO:0016020">
    <property type="term" value="C:membrane"/>
    <property type="evidence" value="ECO:0007669"/>
    <property type="project" value="UniProtKB-SubCell"/>
</dbReference>
<evidence type="ECO:0000256" key="3">
    <source>
        <dbReference type="ARBA" id="ARBA00022989"/>
    </source>
</evidence>
<dbReference type="Pfam" id="PF04116">
    <property type="entry name" value="FA_hydroxylase"/>
    <property type="match status" value="1"/>
</dbReference>
<protein>
    <submittedName>
        <fullName evidence="5">Desaturase</fullName>
    </submittedName>
</protein>